<gene>
    <name evidence="1" type="primary">txxe 1868</name>
    <name evidence="1" type="ORF">TXXE_13240</name>
</gene>
<dbReference type="EMBL" id="CAJRAY010000068">
    <property type="protein sequence ID" value="CAG5089623.1"/>
    <property type="molecule type" value="Genomic_DNA"/>
</dbReference>
<dbReference type="Proteomes" id="UP000681526">
    <property type="component" value="Unassembled WGS sequence"/>
</dbReference>
<proteinExistence type="predicted"/>
<keyword evidence="2" id="KW-1185">Reference proteome</keyword>
<name>A0ABN7S384_THEXY</name>
<evidence type="ECO:0000313" key="2">
    <source>
        <dbReference type="Proteomes" id="UP000681526"/>
    </source>
</evidence>
<reference evidence="1 2" key="1">
    <citation type="submission" date="2021-04" db="EMBL/GenBank/DDBJ databases">
        <authorList>
            <person name="Rakotoarivonina H."/>
        </authorList>
    </citation>
    <scope>NUCLEOTIDE SEQUENCE [LARGE SCALE GENOMIC DNA]</scope>
    <source>
        <strain evidence="1 2">XE</strain>
    </source>
</reference>
<comment type="caution">
    <text evidence="1">The sequence shown here is derived from an EMBL/GenBank/DDBJ whole genome shotgun (WGS) entry which is preliminary data.</text>
</comment>
<organism evidence="1 2">
    <name type="scientific">Thermobacillus xylanilyticus</name>
    <dbReference type="NCBI Taxonomy" id="76633"/>
    <lineage>
        <taxon>Bacteria</taxon>
        <taxon>Bacillati</taxon>
        <taxon>Bacillota</taxon>
        <taxon>Bacilli</taxon>
        <taxon>Bacillales</taxon>
        <taxon>Paenibacillaceae</taxon>
        <taxon>Thermobacillus</taxon>
    </lineage>
</organism>
<sequence length="20" mass="2381">MRCMRDEARAGELKQMRVSL</sequence>
<protein>
    <submittedName>
        <fullName evidence="1">Uncharacterized protein</fullName>
    </submittedName>
</protein>
<accession>A0ABN7S384</accession>
<evidence type="ECO:0000313" key="1">
    <source>
        <dbReference type="EMBL" id="CAG5089623.1"/>
    </source>
</evidence>